<protein>
    <submittedName>
        <fullName evidence="1">Uncharacterized protein</fullName>
    </submittedName>
</protein>
<dbReference type="Proteomes" id="UP000886595">
    <property type="component" value="Unassembled WGS sequence"/>
</dbReference>
<reference evidence="1 2" key="1">
    <citation type="submission" date="2020-02" db="EMBL/GenBank/DDBJ databases">
        <authorList>
            <person name="Ma Q."/>
            <person name="Huang Y."/>
            <person name="Song X."/>
            <person name="Pei D."/>
        </authorList>
    </citation>
    <scope>NUCLEOTIDE SEQUENCE [LARGE SCALE GENOMIC DNA]</scope>
    <source>
        <strain evidence="1">Sxm20200214</strain>
        <tissue evidence="1">Leaf</tissue>
    </source>
</reference>
<evidence type="ECO:0000313" key="1">
    <source>
        <dbReference type="EMBL" id="KAG2251974.1"/>
    </source>
</evidence>
<gene>
    <name evidence="1" type="ORF">Bca52824_082110</name>
</gene>
<dbReference type="EMBL" id="JAAMPC010000016">
    <property type="protein sequence ID" value="KAG2251974.1"/>
    <property type="molecule type" value="Genomic_DNA"/>
</dbReference>
<accession>A0A8X7PGE8</accession>
<evidence type="ECO:0000313" key="2">
    <source>
        <dbReference type="Proteomes" id="UP000886595"/>
    </source>
</evidence>
<comment type="caution">
    <text evidence="1">The sequence shown here is derived from an EMBL/GenBank/DDBJ whole genome shotgun (WGS) entry which is preliminary data.</text>
</comment>
<proteinExistence type="predicted"/>
<sequence>MDDMVKKEVKEEEVENFGLRELIDGGDVARGRVLHRNINISSSSLVMMDPSSVSHRIYMVHVNWHGLNSSEQRSSERGHIPRADFRFVDNKT</sequence>
<organism evidence="1 2">
    <name type="scientific">Brassica carinata</name>
    <name type="common">Ethiopian mustard</name>
    <name type="synonym">Abyssinian cabbage</name>
    <dbReference type="NCBI Taxonomy" id="52824"/>
    <lineage>
        <taxon>Eukaryota</taxon>
        <taxon>Viridiplantae</taxon>
        <taxon>Streptophyta</taxon>
        <taxon>Embryophyta</taxon>
        <taxon>Tracheophyta</taxon>
        <taxon>Spermatophyta</taxon>
        <taxon>Magnoliopsida</taxon>
        <taxon>eudicotyledons</taxon>
        <taxon>Gunneridae</taxon>
        <taxon>Pentapetalae</taxon>
        <taxon>rosids</taxon>
        <taxon>malvids</taxon>
        <taxon>Brassicales</taxon>
        <taxon>Brassicaceae</taxon>
        <taxon>Brassiceae</taxon>
        <taxon>Brassica</taxon>
    </lineage>
</organism>
<name>A0A8X7PGE8_BRACI</name>
<keyword evidence="2" id="KW-1185">Reference proteome</keyword>
<dbReference type="AlphaFoldDB" id="A0A8X7PGE8"/>